<comment type="caution">
    <text evidence="2">The sequence shown here is derived from an EMBL/GenBank/DDBJ whole genome shotgun (WGS) entry which is preliminary data.</text>
</comment>
<evidence type="ECO:0000313" key="3">
    <source>
        <dbReference type="Proteomes" id="UP000688947"/>
    </source>
</evidence>
<protein>
    <submittedName>
        <fullName evidence="2">Uncharacterized protein</fullName>
    </submittedName>
</protein>
<feature type="region of interest" description="Disordered" evidence="1">
    <location>
        <begin position="49"/>
        <end position="73"/>
    </location>
</feature>
<reference evidence="2" key="1">
    <citation type="submission" date="2021-01" db="EMBL/GenBank/DDBJ databases">
        <title>Phytophthora aleatoria, a newly-described species from Pinus radiata is distinct from Phytophthora cactorum isolates based on comparative genomics.</title>
        <authorList>
            <person name="Mcdougal R."/>
            <person name="Panda P."/>
            <person name="Williams N."/>
            <person name="Studholme D.J."/>
        </authorList>
    </citation>
    <scope>NUCLEOTIDE SEQUENCE</scope>
    <source>
        <strain evidence="2">NZFS 3830</strain>
    </source>
</reference>
<dbReference type="EMBL" id="JAENGZ010003235">
    <property type="protein sequence ID" value="KAG6941932.1"/>
    <property type="molecule type" value="Genomic_DNA"/>
</dbReference>
<organism evidence="2 3">
    <name type="scientific">Phytophthora cactorum</name>
    <dbReference type="NCBI Taxonomy" id="29920"/>
    <lineage>
        <taxon>Eukaryota</taxon>
        <taxon>Sar</taxon>
        <taxon>Stramenopiles</taxon>
        <taxon>Oomycota</taxon>
        <taxon>Peronosporomycetes</taxon>
        <taxon>Peronosporales</taxon>
        <taxon>Peronosporaceae</taxon>
        <taxon>Phytophthora</taxon>
    </lineage>
</organism>
<evidence type="ECO:0000256" key="1">
    <source>
        <dbReference type="SAM" id="MobiDB-lite"/>
    </source>
</evidence>
<gene>
    <name evidence="2" type="ORF">JG687_00019352</name>
</gene>
<dbReference type="Proteomes" id="UP000688947">
    <property type="component" value="Unassembled WGS sequence"/>
</dbReference>
<evidence type="ECO:0000313" key="2">
    <source>
        <dbReference type="EMBL" id="KAG6941932.1"/>
    </source>
</evidence>
<name>A0A8T1TJ40_9STRA</name>
<accession>A0A8T1TJ40</accession>
<proteinExistence type="predicted"/>
<sequence>VIAVIRGGNHCALRSQANYIRAGPATSAHFLPNEILIEGIIRVTMAGALTEPKKTTDNEKYEARPARLRKQLT</sequence>
<feature type="compositionally biased region" description="Basic and acidic residues" evidence="1">
    <location>
        <begin position="51"/>
        <end position="65"/>
    </location>
</feature>
<dbReference type="AlphaFoldDB" id="A0A8T1TJ40"/>
<feature type="non-terminal residue" evidence="2">
    <location>
        <position position="1"/>
    </location>
</feature>